<evidence type="ECO:0000313" key="2">
    <source>
        <dbReference type="EMBL" id="ATP18780.1"/>
    </source>
</evidence>
<evidence type="ECO:0000313" key="3">
    <source>
        <dbReference type="Proteomes" id="UP000037029"/>
    </source>
</evidence>
<protein>
    <recommendedName>
        <fullName evidence="4">DUF885 domain-containing protein</fullName>
    </recommendedName>
</protein>
<gene>
    <name evidence="2" type="ORF">BV87_10455</name>
</gene>
<dbReference type="RefSeq" id="WP_234415742.1">
    <property type="nucleotide sequence ID" value="NZ_CP020925.1"/>
</dbReference>
<evidence type="ECO:0000256" key="1">
    <source>
        <dbReference type="SAM" id="SignalP"/>
    </source>
</evidence>
<keyword evidence="1" id="KW-0732">Signal</keyword>
<organism evidence="2 3">
    <name type="scientific">Sphingobium yanoikuyae</name>
    <name type="common">Sphingomonas yanoikuyae</name>
    <dbReference type="NCBI Taxonomy" id="13690"/>
    <lineage>
        <taxon>Bacteria</taxon>
        <taxon>Pseudomonadati</taxon>
        <taxon>Pseudomonadota</taxon>
        <taxon>Alphaproteobacteria</taxon>
        <taxon>Sphingomonadales</taxon>
        <taxon>Sphingomonadaceae</taxon>
        <taxon>Sphingobium</taxon>
    </lineage>
</organism>
<feature type="chain" id="PRO_5013702596" description="DUF885 domain-containing protein" evidence="1">
    <location>
        <begin position="20"/>
        <end position="134"/>
    </location>
</feature>
<dbReference type="Pfam" id="PF05960">
    <property type="entry name" value="DUF885"/>
    <property type="match status" value="1"/>
</dbReference>
<proteinExistence type="predicted"/>
<reference evidence="2 3" key="1">
    <citation type="submission" date="2017-04" db="EMBL/GenBank/DDBJ databases">
        <title>Characterization, genome and methylation analysis of a phthalic acid esters degrading strain Sphingobium yanoikuyae SHJ.</title>
        <authorList>
            <person name="Feng L."/>
        </authorList>
    </citation>
    <scope>NUCLEOTIDE SEQUENCE [LARGE SCALE GENOMIC DNA]</scope>
    <source>
        <strain evidence="2 3">SHJ</strain>
    </source>
</reference>
<dbReference type="InterPro" id="IPR010281">
    <property type="entry name" value="DUF885"/>
</dbReference>
<sequence length="134" mass="15157">MRKIISLMLAVAAPALAHAQTPHDQLTKVIDDHWAWYLSVHPVEATARGVRDYDDQISDLSLGARDAQIKAEQGFVTRLDAVPETGLDAADKVNRAVLLWMLRDDIASDKHQAERLMLFTTYYIYGRLSLCKRH</sequence>
<accession>A0A2D1R1P9</accession>
<feature type="signal peptide" evidence="1">
    <location>
        <begin position="1"/>
        <end position="19"/>
    </location>
</feature>
<dbReference type="EMBL" id="CP020925">
    <property type="protein sequence ID" value="ATP18780.1"/>
    <property type="molecule type" value="Genomic_DNA"/>
</dbReference>
<dbReference type="AlphaFoldDB" id="A0A2D1R1P9"/>
<evidence type="ECO:0008006" key="4">
    <source>
        <dbReference type="Google" id="ProtNLM"/>
    </source>
</evidence>
<dbReference type="Proteomes" id="UP000037029">
    <property type="component" value="Chromosome"/>
</dbReference>
<name>A0A2D1R1P9_SPHYA</name>